<keyword evidence="2" id="KW-1185">Reference proteome</keyword>
<accession>A0ABM1P5T2</accession>
<reference evidence="3" key="3">
    <citation type="submission" date="2025-08" db="UniProtKB">
        <authorList>
            <consortium name="RefSeq"/>
        </authorList>
    </citation>
    <scope>IDENTIFICATION</scope>
    <source>
        <tissue evidence="3">Whole organism</tissue>
    </source>
</reference>
<feature type="region of interest" description="Disordered" evidence="1">
    <location>
        <begin position="97"/>
        <end position="117"/>
    </location>
</feature>
<proteinExistence type="predicted"/>
<evidence type="ECO:0000313" key="3">
    <source>
        <dbReference type="RefSeq" id="XP_017862568.1"/>
    </source>
</evidence>
<reference evidence="2" key="2">
    <citation type="journal article" date="2016" name="G3 (Bethesda)">
        <title>Genome Evolution in Three Species of Cactophilic Drosophila.</title>
        <authorList>
            <person name="Sanchez-Flores A."/>
            <person name="Penazola F."/>
            <person name="Carpinteyro-Ponce J."/>
            <person name="Nazario-Yepiz N."/>
            <person name="Abreu-Goodger C."/>
            <person name="Machado C.A."/>
            <person name="Markow T.A."/>
        </authorList>
    </citation>
    <scope>NUCLEOTIDE SEQUENCE [LARGE SCALE GENOMIC DNA]</scope>
</reference>
<dbReference type="RefSeq" id="XP_017862568.1">
    <property type="nucleotide sequence ID" value="XM_018007079.1"/>
</dbReference>
<organism evidence="2 3">
    <name type="scientific">Drosophila arizonae</name>
    <name type="common">Fruit fly</name>
    <dbReference type="NCBI Taxonomy" id="7263"/>
    <lineage>
        <taxon>Eukaryota</taxon>
        <taxon>Metazoa</taxon>
        <taxon>Ecdysozoa</taxon>
        <taxon>Arthropoda</taxon>
        <taxon>Hexapoda</taxon>
        <taxon>Insecta</taxon>
        <taxon>Pterygota</taxon>
        <taxon>Neoptera</taxon>
        <taxon>Endopterygota</taxon>
        <taxon>Diptera</taxon>
        <taxon>Brachycera</taxon>
        <taxon>Muscomorpha</taxon>
        <taxon>Ephydroidea</taxon>
        <taxon>Drosophilidae</taxon>
        <taxon>Drosophila</taxon>
    </lineage>
</organism>
<gene>
    <name evidence="3" type="primary">LOC108613546</name>
</gene>
<protein>
    <submittedName>
        <fullName evidence="3">Uncharacterized protein LOC108613546</fullName>
    </submittedName>
</protein>
<feature type="compositionally biased region" description="Polar residues" evidence="1">
    <location>
        <begin position="107"/>
        <end position="117"/>
    </location>
</feature>
<dbReference type="Proteomes" id="UP000694904">
    <property type="component" value="Chromosome 4"/>
</dbReference>
<sequence length="117" mass="13318">MDLYDMENRLMVLDCLRENSANMRIEQTNLKDRISQALVRARSSLLCIRQLNFELQEMKLAVDSALATDLSDFVDSGNELAKDAVEERMIQFIDGMAQDVPNGESPFESNENSIDKQ</sequence>
<evidence type="ECO:0000313" key="2">
    <source>
        <dbReference type="Proteomes" id="UP000694904"/>
    </source>
</evidence>
<dbReference type="GeneID" id="108613546"/>
<reference evidence="2" key="1">
    <citation type="journal article" date="1997" name="Nucleic Acids Res.">
        <title>tRNAscan-SE: a program for improved detection of transfer RNA genes in genomic sequence.</title>
        <authorList>
            <person name="Lowe T.M."/>
            <person name="Eddy S.R."/>
        </authorList>
    </citation>
    <scope>NUCLEOTIDE SEQUENCE [LARGE SCALE GENOMIC DNA]</scope>
</reference>
<name>A0ABM1P5T2_DROAR</name>
<evidence type="ECO:0000256" key="1">
    <source>
        <dbReference type="SAM" id="MobiDB-lite"/>
    </source>
</evidence>